<gene>
    <name evidence="10" type="ORF">OCS65_24240</name>
</gene>
<dbReference type="AlphaFoldDB" id="A0AA46NUJ6"/>
<keyword evidence="4 8" id="KW-0812">Transmembrane</keyword>
<dbReference type="InterPro" id="IPR011701">
    <property type="entry name" value="MFS"/>
</dbReference>
<evidence type="ECO:0000256" key="4">
    <source>
        <dbReference type="ARBA" id="ARBA00022692"/>
    </source>
</evidence>
<reference evidence="10" key="1">
    <citation type="submission" date="2022-09" db="EMBL/GenBank/DDBJ databases">
        <title>The genome sequence of Rhodococcus aetherivorans N1.</title>
        <authorList>
            <person name="Jiang W."/>
        </authorList>
    </citation>
    <scope>NUCLEOTIDE SEQUENCE</scope>
    <source>
        <strain evidence="10">N1</strain>
    </source>
</reference>
<feature type="transmembrane region" description="Helical" evidence="8">
    <location>
        <begin position="93"/>
        <end position="116"/>
    </location>
</feature>
<protein>
    <submittedName>
        <fullName evidence="10">MHS family MFS transporter</fullName>
    </submittedName>
</protein>
<evidence type="ECO:0000256" key="3">
    <source>
        <dbReference type="ARBA" id="ARBA00022475"/>
    </source>
</evidence>
<name>A0AA46NUJ6_9NOCA</name>
<dbReference type="InterPro" id="IPR020846">
    <property type="entry name" value="MFS_dom"/>
</dbReference>
<dbReference type="EMBL" id="CP106982">
    <property type="protein sequence ID" value="UYF93509.1"/>
    <property type="molecule type" value="Genomic_DNA"/>
</dbReference>
<sequence>MSRTVDTVTSPPTTPMRRVAIASCTGTTIEFYDFFIYGTAAALVFPKVFFPALGTAAGTVASFATFAVAFVARPLGAAIFGHFGDRIGRKKTLVSTLLLMGISTVLIGLLPGAATIGVAAPLALIALRITQGLAVGGEWAGATLLATEYAPTDKRGLYAVFPQLGPSLAFALSNGTFLAVNLFVGETSQAFLDYGWRIPFIASALLVLIGLYVRLAVEETPMFARRSTQARRAGAGPLLGVFKNQPRELLLAAGSLAMMFAFFYIGTAYLTSYATATLGLSRTTVLSLGLLAAAVFCAAIILSAIHSDRIGRRKMVLASCLVAIPGGLVLFPLLDTGSPVAFLAGLALTLAIMGVSYGPAGALLPEMFHTEYRYTGAGMAYAIAGVIGGGTAPMLAAHLTSQYGSAAVGWMLAGFGLLSLFCALMLPETRHRDMEETGTDEDSRAAHPVPETA</sequence>
<organism evidence="10 11">
    <name type="scientific">Rhodococcus aetherivorans</name>
    <dbReference type="NCBI Taxonomy" id="191292"/>
    <lineage>
        <taxon>Bacteria</taxon>
        <taxon>Bacillati</taxon>
        <taxon>Actinomycetota</taxon>
        <taxon>Actinomycetes</taxon>
        <taxon>Mycobacteriales</taxon>
        <taxon>Nocardiaceae</taxon>
        <taxon>Rhodococcus</taxon>
    </lineage>
</organism>
<feature type="transmembrane region" description="Helical" evidence="8">
    <location>
        <begin position="340"/>
        <end position="364"/>
    </location>
</feature>
<feature type="compositionally biased region" description="Basic and acidic residues" evidence="7">
    <location>
        <begin position="433"/>
        <end position="445"/>
    </location>
</feature>
<evidence type="ECO:0000256" key="1">
    <source>
        <dbReference type="ARBA" id="ARBA00004651"/>
    </source>
</evidence>
<dbReference type="Pfam" id="PF07690">
    <property type="entry name" value="MFS_1"/>
    <property type="match status" value="1"/>
</dbReference>
<evidence type="ECO:0000313" key="10">
    <source>
        <dbReference type="EMBL" id="UYF93509.1"/>
    </source>
</evidence>
<dbReference type="Gene3D" id="1.20.1250.20">
    <property type="entry name" value="MFS general substrate transporter like domains"/>
    <property type="match status" value="1"/>
</dbReference>
<feature type="transmembrane region" description="Helical" evidence="8">
    <location>
        <begin position="157"/>
        <end position="184"/>
    </location>
</feature>
<feature type="transmembrane region" description="Helical" evidence="8">
    <location>
        <begin position="376"/>
        <end position="397"/>
    </location>
</feature>
<keyword evidence="5 8" id="KW-1133">Transmembrane helix</keyword>
<evidence type="ECO:0000256" key="8">
    <source>
        <dbReference type="SAM" id="Phobius"/>
    </source>
</evidence>
<dbReference type="GO" id="GO:0005886">
    <property type="term" value="C:plasma membrane"/>
    <property type="evidence" value="ECO:0007669"/>
    <property type="project" value="UniProtKB-SubCell"/>
</dbReference>
<feature type="region of interest" description="Disordered" evidence="7">
    <location>
        <begin position="433"/>
        <end position="453"/>
    </location>
</feature>
<dbReference type="RefSeq" id="WP_065923004.1">
    <property type="nucleotide sequence ID" value="NZ_CP069306.1"/>
</dbReference>
<dbReference type="PANTHER" id="PTHR43045:SF2">
    <property type="entry name" value="INNER MEMBRANE METABOLITE TRANSPORT PROTEIN YHJE"/>
    <property type="match status" value="1"/>
</dbReference>
<evidence type="ECO:0000256" key="7">
    <source>
        <dbReference type="SAM" id="MobiDB-lite"/>
    </source>
</evidence>
<comment type="subcellular location">
    <subcellularLocation>
        <location evidence="1">Cell membrane</location>
        <topology evidence="1">Multi-pass membrane protein</topology>
    </subcellularLocation>
</comment>
<feature type="transmembrane region" description="Helical" evidence="8">
    <location>
        <begin position="283"/>
        <end position="304"/>
    </location>
</feature>
<feature type="transmembrane region" description="Helical" evidence="8">
    <location>
        <begin position="249"/>
        <end position="271"/>
    </location>
</feature>
<dbReference type="InterPro" id="IPR036259">
    <property type="entry name" value="MFS_trans_sf"/>
</dbReference>
<dbReference type="PROSITE" id="PS50850">
    <property type="entry name" value="MFS"/>
    <property type="match status" value="1"/>
</dbReference>
<keyword evidence="2" id="KW-0813">Transport</keyword>
<keyword evidence="6 8" id="KW-0472">Membrane</keyword>
<accession>A0AA46NUJ6</accession>
<feature type="transmembrane region" description="Helical" evidence="8">
    <location>
        <begin position="122"/>
        <end position="145"/>
    </location>
</feature>
<feature type="transmembrane region" description="Helical" evidence="8">
    <location>
        <begin position="403"/>
        <end position="426"/>
    </location>
</feature>
<evidence type="ECO:0000313" key="11">
    <source>
        <dbReference type="Proteomes" id="UP001163947"/>
    </source>
</evidence>
<dbReference type="Proteomes" id="UP001163947">
    <property type="component" value="Chromosome"/>
</dbReference>
<feature type="domain" description="Major facilitator superfamily (MFS) profile" evidence="9">
    <location>
        <begin position="19"/>
        <end position="431"/>
    </location>
</feature>
<evidence type="ECO:0000256" key="5">
    <source>
        <dbReference type="ARBA" id="ARBA00022989"/>
    </source>
</evidence>
<evidence type="ECO:0000256" key="2">
    <source>
        <dbReference type="ARBA" id="ARBA00022448"/>
    </source>
</evidence>
<dbReference type="SUPFAM" id="SSF103473">
    <property type="entry name" value="MFS general substrate transporter"/>
    <property type="match status" value="1"/>
</dbReference>
<dbReference type="CDD" id="cd17369">
    <property type="entry name" value="MFS_ShiA_like"/>
    <property type="match status" value="1"/>
</dbReference>
<dbReference type="GO" id="GO:0022857">
    <property type="term" value="F:transmembrane transporter activity"/>
    <property type="evidence" value="ECO:0007669"/>
    <property type="project" value="InterPro"/>
</dbReference>
<dbReference type="PROSITE" id="PS00216">
    <property type="entry name" value="SUGAR_TRANSPORT_1"/>
    <property type="match status" value="1"/>
</dbReference>
<dbReference type="InterPro" id="IPR005829">
    <property type="entry name" value="Sugar_transporter_CS"/>
</dbReference>
<evidence type="ECO:0000256" key="6">
    <source>
        <dbReference type="ARBA" id="ARBA00023136"/>
    </source>
</evidence>
<keyword evidence="3" id="KW-1003">Cell membrane</keyword>
<proteinExistence type="predicted"/>
<dbReference type="PANTHER" id="PTHR43045">
    <property type="entry name" value="SHIKIMATE TRANSPORTER"/>
    <property type="match status" value="1"/>
</dbReference>
<feature type="transmembrane region" description="Helical" evidence="8">
    <location>
        <begin position="316"/>
        <end position="334"/>
    </location>
</feature>
<feature type="transmembrane region" description="Helical" evidence="8">
    <location>
        <begin position="196"/>
        <end position="217"/>
    </location>
</feature>
<evidence type="ECO:0000259" key="9">
    <source>
        <dbReference type="PROSITE" id="PS50850"/>
    </source>
</evidence>
<dbReference type="GeneID" id="83623594"/>